<dbReference type="AlphaFoldDB" id="A0AB33Z6U8"/>
<dbReference type="Proteomes" id="UP000015893">
    <property type="component" value="Unassembled WGS sequence"/>
</dbReference>
<name>A0AB33Z6U8_HELPX</name>
<gene>
    <name evidence="1" type="ORF">N198_07860</name>
</gene>
<reference evidence="1 2" key="1">
    <citation type="journal article" date="2013" name="Genome Announc.">
        <title>Multiple genome sequences of Helicobacter pylori strains of diverse disease and antibiotic resistance backgrounds from Malaysia.</title>
        <authorList>
            <person name="Rehvathy V."/>
            <person name="Tan M.H."/>
            <person name="Gunaletchumy S.P."/>
            <person name="Teh X."/>
            <person name="Wang S."/>
            <person name="Baybayan P."/>
            <person name="Singh S."/>
            <person name="Ashby M."/>
            <person name="Kaakoush N.O."/>
            <person name="Mitchell H.M."/>
            <person name="Croft L.J."/>
            <person name="Goh K.L."/>
            <person name="Loke M.F."/>
            <person name="Vadivelu J."/>
        </authorList>
    </citation>
    <scope>NUCLEOTIDE SEQUENCE [LARGE SCALE GENOMIC DNA]</scope>
    <source>
        <strain evidence="1 2">UM037</strain>
    </source>
</reference>
<organism evidence="1 2">
    <name type="scientific">Helicobacter pylori UM037</name>
    <dbReference type="NCBI Taxonomy" id="1321939"/>
    <lineage>
        <taxon>Bacteria</taxon>
        <taxon>Pseudomonadati</taxon>
        <taxon>Campylobacterota</taxon>
        <taxon>Epsilonproteobacteria</taxon>
        <taxon>Campylobacterales</taxon>
        <taxon>Helicobacteraceae</taxon>
        <taxon>Helicobacter</taxon>
    </lineage>
</organism>
<protein>
    <submittedName>
        <fullName evidence="1">Uncharacterized protein</fullName>
    </submittedName>
</protein>
<accession>A0AB33Z6U8</accession>
<proteinExistence type="predicted"/>
<comment type="caution">
    <text evidence="1">The sequence shown here is derived from an EMBL/GenBank/DDBJ whole genome shotgun (WGS) entry which is preliminary data.</text>
</comment>
<dbReference type="EMBL" id="AUSI01000036">
    <property type="protein sequence ID" value="EQK94408.1"/>
    <property type="molecule type" value="Genomic_DNA"/>
</dbReference>
<evidence type="ECO:0000313" key="1">
    <source>
        <dbReference type="EMBL" id="EQK94408.1"/>
    </source>
</evidence>
<evidence type="ECO:0000313" key="2">
    <source>
        <dbReference type="Proteomes" id="UP000015893"/>
    </source>
</evidence>
<sequence length="37" mass="4503">MVVKNDYSNIMLQIKMYFYDHATIRKRKIISKKKGLK</sequence>